<sequence>MIETFNFQGISDRVAASYLQAHGSITWHQIKAQIGRDPACSLLRSYWAYEDCRYDKTRQACSHPRYLRGCPVPSHPLRNGRLNQTAFSFFLFVRDVAGSDLFRWLDDQLAAAADLGNSAAQEALVGPMRHVFGVSDKVLTMTLSAVLMADRRGRPDWFDVGSRMIVVDRLVHNLLARAGILARSGANHGYGQHCYGQAGCADILRRVSAKIDARQFDAGFPANFPRYIQHALWHYCAADGLNVCNGNNIDDRKSCEQISCIVYSICGRNALKIK</sequence>
<dbReference type="Proteomes" id="UP001432046">
    <property type="component" value="Chromosome"/>
</dbReference>
<gene>
    <name evidence="1" type="ORF">WDK88_11085</name>
</gene>
<reference evidence="1" key="1">
    <citation type="journal article" date="2021" name="Int. J. Syst. Evol. Microbiol.">
        <title>Bradyrhizobium septentrionale sp. nov. (sv. septentrionale) and Bradyrhizobium quebecense sp. nov. (sv. septentrionale) associated with legumes native to Canada possess rearranged symbiosis genes and numerous insertion sequences.</title>
        <authorList>
            <person name="Bromfield E.S.P."/>
            <person name="Cloutier S."/>
        </authorList>
    </citation>
    <scope>NUCLEOTIDE SEQUENCE</scope>
    <source>
        <strain evidence="1">5S5</strain>
    </source>
</reference>
<accession>A0ABZ2P5V6</accession>
<evidence type="ECO:0000313" key="2">
    <source>
        <dbReference type="Proteomes" id="UP001432046"/>
    </source>
</evidence>
<evidence type="ECO:0000313" key="1">
    <source>
        <dbReference type="EMBL" id="WXC82091.1"/>
    </source>
</evidence>
<protein>
    <submittedName>
        <fullName evidence="1">Uncharacterized protein</fullName>
    </submittedName>
</protein>
<proteinExistence type="predicted"/>
<keyword evidence="2" id="KW-1185">Reference proteome</keyword>
<reference evidence="1" key="2">
    <citation type="submission" date="2024-03" db="EMBL/GenBank/DDBJ databases">
        <authorList>
            <person name="Bromfield E.S.P."/>
            <person name="Cloutier S."/>
        </authorList>
    </citation>
    <scope>NUCLEOTIDE SEQUENCE</scope>
    <source>
        <strain evidence="1">5S5</strain>
    </source>
</reference>
<dbReference type="EMBL" id="CP147711">
    <property type="protein sequence ID" value="WXC82091.1"/>
    <property type="molecule type" value="Genomic_DNA"/>
</dbReference>
<organism evidence="1 2">
    <name type="scientific">Bradyrhizobium septentrionale</name>
    <dbReference type="NCBI Taxonomy" id="1404411"/>
    <lineage>
        <taxon>Bacteria</taxon>
        <taxon>Pseudomonadati</taxon>
        <taxon>Pseudomonadota</taxon>
        <taxon>Alphaproteobacteria</taxon>
        <taxon>Hyphomicrobiales</taxon>
        <taxon>Nitrobacteraceae</taxon>
        <taxon>Bradyrhizobium</taxon>
    </lineage>
</organism>
<name>A0ABZ2P5V6_9BRAD</name>
<dbReference type="RefSeq" id="WP_338834394.1">
    <property type="nucleotide sequence ID" value="NZ_CP147711.1"/>
</dbReference>